<dbReference type="GO" id="GO:0046653">
    <property type="term" value="P:tetrahydrofolate metabolic process"/>
    <property type="evidence" value="ECO:0007669"/>
    <property type="project" value="InterPro"/>
</dbReference>
<proteinExistence type="predicted"/>
<dbReference type="OrthoDB" id="7159274at2"/>
<protein>
    <submittedName>
        <fullName evidence="2">Sarcosine oxidase subunit delta</fullName>
    </submittedName>
</protein>
<gene>
    <name evidence="2" type="ORF">SAMN05421641_10516</name>
</gene>
<feature type="region of interest" description="Disordered" evidence="1">
    <location>
        <begin position="103"/>
        <end position="123"/>
    </location>
</feature>
<evidence type="ECO:0000256" key="1">
    <source>
        <dbReference type="SAM" id="MobiDB-lite"/>
    </source>
</evidence>
<name>A0A1N6R1E1_9RHOB</name>
<dbReference type="RefSeq" id="WP_149764927.1">
    <property type="nucleotide sequence ID" value="NZ_FTMK01000005.1"/>
</dbReference>
<dbReference type="Gene3D" id="3.30.2270.10">
    <property type="entry name" value="Folate-binding superfamily"/>
    <property type="match status" value="1"/>
</dbReference>
<dbReference type="Proteomes" id="UP000323956">
    <property type="component" value="Unassembled WGS sequence"/>
</dbReference>
<dbReference type="Pfam" id="PF04267">
    <property type="entry name" value="SoxD"/>
    <property type="match status" value="1"/>
</dbReference>
<feature type="compositionally biased region" description="Polar residues" evidence="1">
    <location>
        <begin position="110"/>
        <end position="123"/>
    </location>
</feature>
<organism evidence="2 3">
    <name type="scientific">Paracoccus thiocyanatus</name>
    <dbReference type="NCBI Taxonomy" id="34006"/>
    <lineage>
        <taxon>Bacteria</taxon>
        <taxon>Pseudomonadati</taxon>
        <taxon>Pseudomonadota</taxon>
        <taxon>Alphaproteobacteria</taxon>
        <taxon>Rhodobacterales</taxon>
        <taxon>Paracoccaceae</taxon>
        <taxon>Paracoccus</taxon>
    </lineage>
</organism>
<dbReference type="AlphaFoldDB" id="A0A1N6R1E1"/>
<dbReference type="InterPro" id="IPR006279">
    <property type="entry name" value="SoxD"/>
</dbReference>
<reference evidence="2 3" key="1">
    <citation type="submission" date="2017-01" db="EMBL/GenBank/DDBJ databases">
        <authorList>
            <person name="Varghese N."/>
            <person name="Submissions S."/>
        </authorList>
    </citation>
    <scope>NUCLEOTIDE SEQUENCE [LARGE SCALE GENOMIC DNA]</scope>
    <source>
        <strain evidence="2 3">ATCC 700171</strain>
    </source>
</reference>
<accession>A0A1N6R1E1</accession>
<dbReference type="InterPro" id="IPR038561">
    <property type="entry name" value="SoxD_sf"/>
</dbReference>
<evidence type="ECO:0000313" key="2">
    <source>
        <dbReference type="EMBL" id="SIQ22661.1"/>
    </source>
</evidence>
<dbReference type="EMBL" id="FTMK01000005">
    <property type="protein sequence ID" value="SIQ22661.1"/>
    <property type="molecule type" value="Genomic_DNA"/>
</dbReference>
<sequence>MLTLTCPYCGIAAEETELQPGGEAHLKRFGPGSSDAEFEAYLFARRNPKGVHFERWRHAYGCGKWFMAARDTATLQVYGTYKAQTPFPTPEIVAAIQHRHPQWRPDFDATSPTPTSAPEGLTQ</sequence>
<evidence type="ECO:0000313" key="3">
    <source>
        <dbReference type="Proteomes" id="UP000323956"/>
    </source>
</evidence>
<dbReference type="GO" id="GO:0008115">
    <property type="term" value="F:sarcosine oxidase activity"/>
    <property type="evidence" value="ECO:0007669"/>
    <property type="project" value="InterPro"/>
</dbReference>